<dbReference type="CDD" id="cd00158">
    <property type="entry name" value="RHOD"/>
    <property type="match status" value="1"/>
</dbReference>
<dbReference type="InterPro" id="IPR001763">
    <property type="entry name" value="Rhodanese-like_dom"/>
</dbReference>
<evidence type="ECO:0000259" key="6">
    <source>
        <dbReference type="PROSITE" id="PS50086"/>
    </source>
</evidence>
<feature type="compositionally biased region" description="Low complexity" evidence="5">
    <location>
        <begin position="892"/>
        <end position="904"/>
    </location>
</feature>
<dbReference type="SUPFAM" id="SSF52821">
    <property type="entry name" value="Rhodanese/Cell cycle control phosphatase"/>
    <property type="match status" value="1"/>
</dbReference>
<evidence type="ECO:0000259" key="7">
    <source>
        <dbReference type="PROSITE" id="PS50206"/>
    </source>
</evidence>
<keyword evidence="3" id="KW-0217">Developmental protein</keyword>
<sequence length="953" mass="104361">MSDRGSVDMESLKKEAGKRSVDKVLVRKYCRSLGGIPASMRKDVYIGLLGGKKMSRGSTPAELDAEEVELVEKDIVRTRPQDGFTKDGVVQQRLGHVLKSFLQQRGYKYTQGMAEVFAVFYLVDKDLPVHTVINCATTLFTEYFPQLYSNKGELKTLTKQQFLFSLLLQYHDPKLALRLQQSNAPPSSYFTSWIMTLFAQKHSSEVVLHLWDEFLLQGDPLLPFFLSAALVMSKRDDLLSKPDDELPSSLSELHIADVNEADSCLKGAHGLLATTPKTFVDTLRVATVHDDNIHPEHGDSASLLSLRGQWCVHVSPKEVINAGKHYVLVDIRPEEEYVHGHFSTSVHVDPSHFGKEEFQALLTTLRRYDGRHLALLCPTPVKGGGGSGDVRELSSDAMFKSVALKLIQEGFLYVSVIDGGYKEMCTAHIGMQKEEEEEREGEKRGQESGIEVVDHDGTYWRWVMDPSSASIQPFAPRPPASDKQQKGREKKGEKQRGERQDASGSGKAEKKAAAKSEAKSEVASVGGEGWGQKEGGSEKQGEVERRRSSNSSADIAAAVDLITSGQGKSADVMRRSRTSDDRSDEGSVGGSDDLSAEGRASSGGGGSMRRGGEGKGEGSESSGKKKASKIGNKFKSFGKAIFSKAKSAVTYIKEKSDDFNANKGKEIRKQMKEAFVGKMREEEKVLRQNDDYVDQALVHFSAIDGGTATTGNFVDLGSASASAYIQEGKTLFKVLEVGESGGLEKRYILLGQRNMAGLEAHRTRLGFAHLRWVCPILHVVKITAKKAERDVLMIHFKGDTKRKLVVSSEAKKIISGEVAAAYKRLEAEGKERKMEAEEGGQKEVEERKEEEAVTDVERAQREKSGNSSGEGSTVAGERESAELTPVDEEGVSAASSAGSATPASVEDLLTSMSLERRDEGESEATGVEKKGDVGDGKKVKEEVNFYEDENEDE</sequence>
<feature type="compositionally biased region" description="Basic and acidic residues" evidence="5">
    <location>
        <begin position="571"/>
        <end position="585"/>
    </location>
</feature>
<evidence type="ECO:0000256" key="1">
    <source>
        <dbReference type="ARBA" id="ARBA00004601"/>
    </source>
</evidence>
<feature type="compositionally biased region" description="Basic and acidic residues" evidence="5">
    <location>
        <begin position="483"/>
        <end position="520"/>
    </location>
</feature>
<organism evidence="8">
    <name type="scientific">Palpitomonas bilix</name>
    <dbReference type="NCBI Taxonomy" id="652834"/>
    <lineage>
        <taxon>Eukaryota</taxon>
        <taxon>Eukaryota incertae sedis</taxon>
    </lineage>
</organism>
<dbReference type="GO" id="GO:0005802">
    <property type="term" value="C:trans-Golgi network"/>
    <property type="evidence" value="ECO:0007669"/>
    <property type="project" value="TreeGrafter"/>
</dbReference>
<name>A0A7S3D478_9EUKA</name>
<dbReference type="Pfam" id="PF00566">
    <property type="entry name" value="RabGAP-TBC"/>
    <property type="match status" value="1"/>
</dbReference>
<dbReference type="AlphaFoldDB" id="A0A7S3D478"/>
<dbReference type="Gene3D" id="1.10.8.270">
    <property type="entry name" value="putative rabgap domain of human tbc1 domain family member 14 like domains"/>
    <property type="match status" value="1"/>
</dbReference>
<dbReference type="GO" id="GO:0099041">
    <property type="term" value="P:vesicle tethering to Golgi"/>
    <property type="evidence" value="ECO:0007669"/>
    <property type="project" value="TreeGrafter"/>
</dbReference>
<dbReference type="GO" id="GO:0042147">
    <property type="term" value="P:retrograde transport, endosome to Golgi"/>
    <property type="evidence" value="ECO:0007669"/>
    <property type="project" value="InterPro"/>
</dbReference>
<dbReference type="Pfam" id="PF00581">
    <property type="entry name" value="Rhodanese"/>
    <property type="match status" value="1"/>
</dbReference>
<feature type="compositionally biased region" description="Basic and acidic residues" evidence="5">
    <location>
        <begin position="830"/>
        <end position="864"/>
    </location>
</feature>
<dbReference type="PROSITE" id="PS50086">
    <property type="entry name" value="TBC_RABGAP"/>
    <property type="match status" value="1"/>
</dbReference>
<evidence type="ECO:0000256" key="5">
    <source>
        <dbReference type="SAM" id="MobiDB-lite"/>
    </source>
</evidence>
<feature type="compositionally biased region" description="Acidic residues" evidence="5">
    <location>
        <begin position="944"/>
        <end position="953"/>
    </location>
</feature>
<comment type="subcellular location">
    <subcellularLocation>
        <location evidence="1">Golgi apparatus</location>
        <location evidence="1">trans-Golgi network</location>
    </subcellularLocation>
</comment>
<dbReference type="SMART" id="SM00450">
    <property type="entry name" value="RHOD"/>
    <property type="match status" value="1"/>
</dbReference>
<feature type="compositionally biased region" description="Basic and acidic residues" evidence="5">
    <location>
        <begin position="535"/>
        <end position="547"/>
    </location>
</feature>
<dbReference type="InterPro" id="IPR036873">
    <property type="entry name" value="Rhodanese-like_dom_sf"/>
</dbReference>
<feature type="region of interest" description="Disordered" evidence="5">
    <location>
        <begin position="432"/>
        <end position="451"/>
    </location>
</feature>
<feature type="compositionally biased region" description="Basic and acidic residues" evidence="5">
    <location>
        <begin position="926"/>
        <end position="943"/>
    </location>
</feature>
<dbReference type="PANTHER" id="PTHR13297">
    <property type="entry name" value="TBC1 DOMAIN FAMILY MEMBER 23-RELATED"/>
    <property type="match status" value="1"/>
</dbReference>
<evidence type="ECO:0000256" key="2">
    <source>
        <dbReference type="ARBA" id="ARBA00014207"/>
    </source>
</evidence>
<dbReference type="GO" id="GO:0005829">
    <property type="term" value="C:cytosol"/>
    <property type="evidence" value="ECO:0007669"/>
    <property type="project" value="GOC"/>
</dbReference>
<dbReference type="InterPro" id="IPR000195">
    <property type="entry name" value="Rab-GAP-TBC_dom"/>
</dbReference>
<dbReference type="InterPro" id="IPR039755">
    <property type="entry name" value="TBC1D23"/>
</dbReference>
<keyword evidence="4" id="KW-0333">Golgi apparatus</keyword>
<proteinExistence type="predicted"/>
<dbReference type="EMBL" id="HBIB01012447">
    <property type="protein sequence ID" value="CAE0245962.1"/>
    <property type="molecule type" value="Transcribed_RNA"/>
</dbReference>
<dbReference type="PANTHER" id="PTHR13297:SF5">
    <property type="entry name" value="TBC1 DOMAIN FAMILY MEMBER 23"/>
    <property type="match status" value="1"/>
</dbReference>
<evidence type="ECO:0000256" key="4">
    <source>
        <dbReference type="ARBA" id="ARBA00023034"/>
    </source>
</evidence>
<protein>
    <recommendedName>
        <fullName evidence="2">TBC1 domain family member 23</fullName>
    </recommendedName>
</protein>
<dbReference type="InterPro" id="IPR035969">
    <property type="entry name" value="Rab-GAP_TBC_sf"/>
</dbReference>
<evidence type="ECO:0000256" key="3">
    <source>
        <dbReference type="ARBA" id="ARBA00022473"/>
    </source>
</evidence>
<feature type="domain" description="Rab-GAP TBC" evidence="6">
    <location>
        <begin position="35"/>
        <end position="218"/>
    </location>
</feature>
<dbReference type="Gene3D" id="1.10.472.80">
    <property type="entry name" value="Ypt/Rab-GAP domain of gyp1p, domain 3"/>
    <property type="match status" value="1"/>
</dbReference>
<feature type="region of interest" description="Disordered" evidence="5">
    <location>
        <begin position="469"/>
        <end position="627"/>
    </location>
</feature>
<dbReference type="Gene3D" id="3.40.250.10">
    <property type="entry name" value="Rhodanese-like domain"/>
    <property type="match status" value="1"/>
</dbReference>
<gene>
    <name evidence="8" type="ORF">PBIL07802_LOCUS8145</name>
</gene>
<dbReference type="SMART" id="SM00164">
    <property type="entry name" value="TBC"/>
    <property type="match status" value="1"/>
</dbReference>
<reference evidence="8" key="1">
    <citation type="submission" date="2021-01" db="EMBL/GenBank/DDBJ databases">
        <authorList>
            <person name="Corre E."/>
            <person name="Pelletier E."/>
            <person name="Niang G."/>
            <person name="Scheremetjew M."/>
            <person name="Finn R."/>
            <person name="Kale V."/>
            <person name="Holt S."/>
            <person name="Cochrane G."/>
            <person name="Meng A."/>
            <person name="Brown T."/>
            <person name="Cohen L."/>
        </authorList>
    </citation>
    <scope>NUCLEOTIDE SEQUENCE</scope>
    <source>
        <strain evidence="8">NIES-2562</strain>
    </source>
</reference>
<feature type="compositionally biased region" description="Basic and acidic residues" evidence="5">
    <location>
        <begin position="440"/>
        <end position="451"/>
    </location>
</feature>
<evidence type="ECO:0000313" key="8">
    <source>
        <dbReference type="EMBL" id="CAE0245962.1"/>
    </source>
</evidence>
<dbReference type="SUPFAM" id="SSF47923">
    <property type="entry name" value="Ypt/Rab-GAP domain of gyp1p"/>
    <property type="match status" value="2"/>
</dbReference>
<dbReference type="PROSITE" id="PS50206">
    <property type="entry name" value="RHODANESE_3"/>
    <property type="match status" value="1"/>
</dbReference>
<feature type="domain" description="Rhodanese" evidence="7">
    <location>
        <begin position="322"/>
        <end position="433"/>
    </location>
</feature>
<accession>A0A7S3D478</accession>
<feature type="region of interest" description="Disordered" evidence="5">
    <location>
        <begin position="830"/>
        <end position="953"/>
    </location>
</feature>